<evidence type="ECO:0000256" key="1">
    <source>
        <dbReference type="ARBA" id="ARBA00004141"/>
    </source>
</evidence>
<feature type="transmembrane region" description="Helical" evidence="5">
    <location>
        <begin position="106"/>
        <end position="125"/>
    </location>
</feature>
<dbReference type="InterPro" id="IPR052719">
    <property type="entry name" value="CvpA-like"/>
</dbReference>
<protein>
    <submittedName>
        <fullName evidence="6">Colicin V production CvpA</fullName>
    </submittedName>
</protein>
<organism evidence="6 7">
    <name type="scientific">SAR86 cluster bacterium</name>
    <dbReference type="NCBI Taxonomy" id="2030880"/>
    <lineage>
        <taxon>Bacteria</taxon>
        <taxon>Pseudomonadati</taxon>
        <taxon>Pseudomonadota</taxon>
        <taxon>Gammaproteobacteria</taxon>
        <taxon>SAR86 cluster</taxon>
    </lineage>
</organism>
<keyword evidence="4 5" id="KW-0472">Membrane</keyword>
<dbReference type="PANTHER" id="PTHR36926">
    <property type="entry name" value="COLICIN V PRODUCTION PROTEIN"/>
    <property type="match status" value="1"/>
</dbReference>
<evidence type="ECO:0000256" key="5">
    <source>
        <dbReference type="SAM" id="Phobius"/>
    </source>
</evidence>
<feature type="transmembrane region" description="Helical" evidence="5">
    <location>
        <begin position="61"/>
        <end position="85"/>
    </location>
</feature>
<dbReference type="InterPro" id="IPR003825">
    <property type="entry name" value="Colicin-V_CvpA"/>
</dbReference>
<gene>
    <name evidence="6" type="ORF">COC19_07410</name>
</gene>
<feature type="transmembrane region" description="Helical" evidence="5">
    <location>
        <begin position="31"/>
        <end position="49"/>
    </location>
</feature>
<dbReference type="GO" id="GO:0009403">
    <property type="term" value="P:toxin biosynthetic process"/>
    <property type="evidence" value="ECO:0007669"/>
    <property type="project" value="InterPro"/>
</dbReference>
<reference evidence="7" key="1">
    <citation type="submission" date="2017-08" db="EMBL/GenBank/DDBJ databases">
        <title>A dynamic microbial community with high functional redundancy inhabits the cold, oxic subseafloor aquifer.</title>
        <authorList>
            <person name="Tully B.J."/>
            <person name="Wheat C.G."/>
            <person name="Glazer B.T."/>
            <person name="Huber J.A."/>
        </authorList>
    </citation>
    <scope>NUCLEOTIDE SEQUENCE [LARGE SCALE GENOMIC DNA]</scope>
</reference>
<dbReference type="Pfam" id="PF02674">
    <property type="entry name" value="Colicin_V"/>
    <property type="match status" value="1"/>
</dbReference>
<dbReference type="Proteomes" id="UP000218172">
    <property type="component" value="Unassembled WGS sequence"/>
</dbReference>
<dbReference type="EMBL" id="NVQR01000129">
    <property type="protein sequence ID" value="PCH59195.1"/>
    <property type="molecule type" value="Genomic_DNA"/>
</dbReference>
<evidence type="ECO:0000256" key="2">
    <source>
        <dbReference type="ARBA" id="ARBA00022692"/>
    </source>
</evidence>
<sequence>MNEVDIAILAVIALSFLFGLWRGFFREVLSLLSWVAALVVARLYSQQLAQYLQGMIDSTAVAYVTAFALLFIAVMMLGTLLIFFISKLLSATGLKFADRVFGGCFGIVRGVLIVMLIIFVSSAFLSDSLQWQQSQFIPHGISLIEWSRIFIGDLGNLGNLDNLGTVTTPPI</sequence>
<keyword evidence="2 5" id="KW-0812">Transmembrane</keyword>
<accession>A0A2A4MGE8</accession>
<feature type="transmembrane region" description="Helical" evidence="5">
    <location>
        <begin position="6"/>
        <end position="24"/>
    </location>
</feature>
<evidence type="ECO:0000256" key="3">
    <source>
        <dbReference type="ARBA" id="ARBA00022989"/>
    </source>
</evidence>
<evidence type="ECO:0000313" key="7">
    <source>
        <dbReference type="Proteomes" id="UP000218172"/>
    </source>
</evidence>
<comment type="subcellular location">
    <subcellularLocation>
        <location evidence="1">Membrane</location>
        <topology evidence="1">Multi-pass membrane protein</topology>
    </subcellularLocation>
</comment>
<dbReference type="PANTHER" id="PTHR36926:SF1">
    <property type="entry name" value="COLICIN V PRODUCTION PROTEIN"/>
    <property type="match status" value="1"/>
</dbReference>
<evidence type="ECO:0000256" key="4">
    <source>
        <dbReference type="ARBA" id="ARBA00023136"/>
    </source>
</evidence>
<name>A0A2A4MGE8_9GAMM</name>
<dbReference type="GO" id="GO:0016020">
    <property type="term" value="C:membrane"/>
    <property type="evidence" value="ECO:0007669"/>
    <property type="project" value="UniProtKB-SubCell"/>
</dbReference>
<comment type="caution">
    <text evidence="6">The sequence shown here is derived from an EMBL/GenBank/DDBJ whole genome shotgun (WGS) entry which is preliminary data.</text>
</comment>
<proteinExistence type="predicted"/>
<evidence type="ECO:0000313" key="6">
    <source>
        <dbReference type="EMBL" id="PCH59195.1"/>
    </source>
</evidence>
<keyword evidence="3 5" id="KW-1133">Transmembrane helix</keyword>
<dbReference type="AlphaFoldDB" id="A0A2A4MGE8"/>